<evidence type="ECO:0008006" key="3">
    <source>
        <dbReference type="Google" id="ProtNLM"/>
    </source>
</evidence>
<dbReference type="AlphaFoldDB" id="A0A2G5K3F0"/>
<accession>A0A2G5K3F0</accession>
<keyword evidence="2" id="KW-1185">Reference proteome</keyword>
<evidence type="ECO:0000313" key="2">
    <source>
        <dbReference type="Proteomes" id="UP000231516"/>
    </source>
</evidence>
<comment type="caution">
    <text evidence="1">The sequence shown here is derived from an EMBL/GenBank/DDBJ whole genome shotgun (WGS) entry which is preliminary data.</text>
</comment>
<organism evidence="1 2">
    <name type="scientific">Paramylibacter kogurei</name>
    <dbReference type="NCBI Taxonomy" id="1889778"/>
    <lineage>
        <taxon>Bacteria</taxon>
        <taxon>Pseudomonadati</taxon>
        <taxon>Pseudomonadota</taxon>
        <taxon>Alphaproteobacteria</taxon>
        <taxon>Rhodobacterales</taxon>
        <taxon>Paracoccaceae</taxon>
        <taxon>Paramylibacter</taxon>
    </lineage>
</organism>
<protein>
    <recommendedName>
        <fullName evidence="3">DUF1127 domain-containing protein</fullName>
    </recommendedName>
</protein>
<gene>
    <name evidence="1" type="ORF">BFP76_02155</name>
</gene>
<proteinExistence type="predicted"/>
<name>A0A2G5K3F0_9RHOB</name>
<dbReference type="Proteomes" id="UP000231516">
    <property type="component" value="Unassembled WGS sequence"/>
</dbReference>
<dbReference type="EMBL" id="MDGM01000012">
    <property type="protein sequence ID" value="PIB24068.1"/>
    <property type="molecule type" value="Genomic_DNA"/>
</dbReference>
<evidence type="ECO:0000313" key="1">
    <source>
        <dbReference type="EMBL" id="PIB24068.1"/>
    </source>
</evidence>
<sequence length="94" mass="10692">MHCTIWPHIQGNKTHDNQERNVKMAQVATTTASVRDIAVSVLSSIGNWFIKVGEAHSRSAKFEEMNNLTDVELATKYGINRDQIAAYIFRDRMI</sequence>
<reference evidence="1 2" key="1">
    <citation type="submission" date="2016-08" db="EMBL/GenBank/DDBJ databases">
        <title>Draft genome of Amylibacter sp. strain 4G11.</title>
        <authorList>
            <person name="Wong S.-K."/>
            <person name="Hamasaki K."/>
            <person name="Yoshizawa S."/>
        </authorList>
    </citation>
    <scope>NUCLEOTIDE SEQUENCE [LARGE SCALE GENOMIC DNA]</scope>
    <source>
        <strain evidence="1 2">4G11</strain>
    </source>
</reference>